<dbReference type="InterPro" id="IPR011990">
    <property type="entry name" value="TPR-like_helical_dom_sf"/>
</dbReference>
<keyword evidence="3" id="KW-1185">Reference proteome</keyword>
<dbReference type="RefSeq" id="WP_240826994.1">
    <property type="nucleotide sequence ID" value="NZ_JAKWBL010000001.1"/>
</dbReference>
<proteinExistence type="predicted"/>
<organism evidence="2 3">
    <name type="scientific">Niabella ginsengisoli</name>
    <dbReference type="NCBI Taxonomy" id="522298"/>
    <lineage>
        <taxon>Bacteria</taxon>
        <taxon>Pseudomonadati</taxon>
        <taxon>Bacteroidota</taxon>
        <taxon>Chitinophagia</taxon>
        <taxon>Chitinophagales</taxon>
        <taxon>Chitinophagaceae</taxon>
        <taxon>Niabella</taxon>
    </lineage>
</organism>
<evidence type="ECO:0000313" key="3">
    <source>
        <dbReference type="Proteomes" id="UP001202248"/>
    </source>
</evidence>
<name>A0ABS9SGZ2_9BACT</name>
<dbReference type="EMBL" id="JAKWBL010000001">
    <property type="protein sequence ID" value="MCH5597617.1"/>
    <property type="molecule type" value="Genomic_DNA"/>
</dbReference>
<dbReference type="Gene3D" id="1.25.40.390">
    <property type="match status" value="1"/>
</dbReference>
<protein>
    <submittedName>
        <fullName evidence="2">SusD/RagB family nutrient-binding outer membrane lipoprotein</fullName>
    </submittedName>
</protein>
<gene>
    <name evidence="2" type="ORF">MKP09_06695</name>
</gene>
<evidence type="ECO:0000313" key="2">
    <source>
        <dbReference type="EMBL" id="MCH5597617.1"/>
    </source>
</evidence>
<accession>A0ABS9SGZ2</accession>
<reference evidence="2 3" key="1">
    <citation type="submission" date="2022-02" db="EMBL/GenBank/DDBJ databases">
        <authorList>
            <person name="Min J."/>
        </authorList>
    </citation>
    <scope>NUCLEOTIDE SEQUENCE [LARGE SCALE GENOMIC DNA]</scope>
    <source>
        <strain evidence="2 3">GR10-1</strain>
    </source>
</reference>
<comment type="caution">
    <text evidence="2">The sequence shown here is derived from an EMBL/GenBank/DDBJ whole genome shotgun (WGS) entry which is preliminary data.</text>
</comment>
<dbReference type="InterPro" id="IPR041662">
    <property type="entry name" value="SusD-like_2"/>
</dbReference>
<feature type="region of interest" description="Disordered" evidence="1">
    <location>
        <begin position="503"/>
        <end position="526"/>
    </location>
</feature>
<dbReference type="SUPFAM" id="SSF48452">
    <property type="entry name" value="TPR-like"/>
    <property type="match status" value="1"/>
</dbReference>
<sequence>MKYIYSSTIIIASICLCCSSCKRNFGEINTNPQVVTTPDLNLLLPYTQDKIVTYQKTEWVWEGFEQLLRFTQHISTDPYEITSNVNSRYLTYYQQILPNLFEIRRQIDMKTDKDSYQKMAAITYVLQILHGIKVTDMNGSIVYKDANLGRYEQNFNPTYDKQEDLFNTWLQELNNAIAILTNTTLPDQNTYGSGDVMYANDWIKWAKLANSLKLRIAARLENQDVNKTKAIFQEIMQSAAGAITTDDEQLSYQNNDYIGAGDDINYRSTRYGTTSIINFLKRTNDPRLLIYFEKNGLAGNYRDTLTKYNTALPAFINPNDPLINYQGGPADFTTNSAVAAYIKNPFLVGNTNAGNSVSRYFLISPINRKFFSPRYQTPTSTAQYKEVIFSAAEVCFLIAEFIQKGYAGSANTSGTAEDWYNKGIASSIKTMNAIAVSAESTTAYTSNDAGNALITAYQNNVNVKFNGVNNLERIYIQQYLNFYRNANEAFVFCRRTGYPKTHPRTTPVSHSMNLYPEGFGQSTPAN</sequence>
<keyword evidence="2" id="KW-0449">Lipoprotein</keyword>
<evidence type="ECO:0000256" key="1">
    <source>
        <dbReference type="SAM" id="MobiDB-lite"/>
    </source>
</evidence>
<dbReference type="Pfam" id="PF12771">
    <property type="entry name" value="SusD-like_2"/>
    <property type="match status" value="1"/>
</dbReference>
<dbReference type="Proteomes" id="UP001202248">
    <property type="component" value="Unassembled WGS sequence"/>
</dbReference>